<gene>
    <name evidence="1" type="ORF">dnl_64330</name>
</gene>
<dbReference type="Proteomes" id="UP000663720">
    <property type="component" value="Chromosome"/>
</dbReference>
<dbReference type="KEGG" id="dli:dnl_64330"/>
<sequence>MGFFTNILKNVNVRSTSERILKEVGVAIDIYKKSNPQKTLPTILKEREFHQSLIIRDLHGNFIGSAENLITPLPDHLKHRENEPLALVFNIVCCIVNYEMSYDATMGKRSDIEAIYETVSKNMNKYIKT</sequence>
<reference evidence="1" key="1">
    <citation type="journal article" date="2021" name="Microb. Physiol.">
        <title>Proteogenomic Insights into the Physiology of Marine, Sulfate-Reducing, Filamentous Desulfonema limicola and Desulfonema magnum.</title>
        <authorList>
            <person name="Schnaars V."/>
            <person name="Wohlbrand L."/>
            <person name="Scheve S."/>
            <person name="Hinrichs C."/>
            <person name="Reinhardt R."/>
            <person name="Rabus R."/>
        </authorList>
    </citation>
    <scope>NUCLEOTIDE SEQUENCE</scope>
    <source>
        <strain evidence="1">5ac10</strain>
    </source>
</reference>
<protein>
    <submittedName>
        <fullName evidence="1">Uncharacterized protein</fullName>
    </submittedName>
</protein>
<evidence type="ECO:0000313" key="2">
    <source>
        <dbReference type="Proteomes" id="UP000663720"/>
    </source>
</evidence>
<keyword evidence="2" id="KW-1185">Reference proteome</keyword>
<name>A0A975BEP4_9BACT</name>
<dbReference type="AlphaFoldDB" id="A0A975BEP4"/>
<proteinExistence type="predicted"/>
<accession>A0A975BEP4</accession>
<organism evidence="1 2">
    <name type="scientific">Desulfonema limicola</name>
    <dbReference type="NCBI Taxonomy" id="45656"/>
    <lineage>
        <taxon>Bacteria</taxon>
        <taxon>Pseudomonadati</taxon>
        <taxon>Thermodesulfobacteriota</taxon>
        <taxon>Desulfobacteria</taxon>
        <taxon>Desulfobacterales</taxon>
        <taxon>Desulfococcaceae</taxon>
        <taxon>Desulfonema</taxon>
    </lineage>
</organism>
<dbReference type="RefSeq" id="WP_207689770.1">
    <property type="nucleotide sequence ID" value="NZ_CP061799.1"/>
</dbReference>
<dbReference type="EMBL" id="CP061799">
    <property type="protein sequence ID" value="QTA84002.1"/>
    <property type="molecule type" value="Genomic_DNA"/>
</dbReference>
<evidence type="ECO:0000313" key="1">
    <source>
        <dbReference type="EMBL" id="QTA84002.1"/>
    </source>
</evidence>